<evidence type="ECO:0000313" key="1">
    <source>
        <dbReference type="Ensembl" id="ENSCAFP00020011977.1"/>
    </source>
</evidence>
<reference evidence="1" key="2">
    <citation type="submission" date="2025-09" db="UniProtKB">
        <authorList>
            <consortium name="Ensembl"/>
        </authorList>
    </citation>
    <scope>IDENTIFICATION</scope>
</reference>
<proteinExistence type="predicted"/>
<accession>A0A8C0K700</accession>
<protein>
    <submittedName>
        <fullName evidence="1">Uncharacterized protein</fullName>
    </submittedName>
</protein>
<organism evidence="1 2">
    <name type="scientific">Canis lupus dingo</name>
    <name type="common">dingo</name>
    <dbReference type="NCBI Taxonomy" id="286419"/>
    <lineage>
        <taxon>Eukaryota</taxon>
        <taxon>Metazoa</taxon>
        <taxon>Chordata</taxon>
        <taxon>Craniata</taxon>
        <taxon>Vertebrata</taxon>
        <taxon>Euteleostomi</taxon>
        <taxon>Mammalia</taxon>
        <taxon>Eutheria</taxon>
        <taxon>Laurasiatheria</taxon>
        <taxon>Carnivora</taxon>
        <taxon>Caniformia</taxon>
        <taxon>Canidae</taxon>
        <taxon>Canis</taxon>
    </lineage>
</organism>
<sequence>MSQLLYLLEVAEGPSRCLRVRELELLGKLLPVDSPAAAWLCPGIHTARGQPAMEQCTQQLPEHGNGTGVG</sequence>
<dbReference type="GeneTree" id="ENSGT00980000203148"/>
<dbReference type="Proteomes" id="UP000694391">
    <property type="component" value="Unplaced"/>
</dbReference>
<reference evidence="1" key="1">
    <citation type="submission" date="2025-08" db="UniProtKB">
        <authorList>
            <consortium name="Ensembl"/>
        </authorList>
    </citation>
    <scope>IDENTIFICATION</scope>
</reference>
<evidence type="ECO:0000313" key="2">
    <source>
        <dbReference type="Proteomes" id="UP000694391"/>
    </source>
</evidence>
<dbReference type="AlphaFoldDB" id="A0A8C0K700"/>
<keyword evidence="2" id="KW-1185">Reference proteome</keyword>
<name>A0A8C0K700_CANLU</name>
<dbReference type="Ensembl" id="ENSCAFT00020013821.1">
    <property type="protein sequence ID" value="ENSCAFP00020011977.1"/>
    <property type="gene ID" value="ENSCAFG00020009629.1"/>
</dbReference>